<feature type="non-terminal residue" evidence="3">
    <location>
        <position position="49"/>
    </location>
</feature>
<dbReference type="Proteomes" id="UP000574690">
    <property type="component" value="Unassembled WGS sequence"/>
</dbReference>
<sequence>MHSNRRVRALAIAVALAAATATLTTGTSAGAAPRIPSTERVTVSATGEQ</sequence>
<feature type="compositionally biased region" description="Polar residues" evidence="1">
    <location>
        <begin position="39"/>
        <end position="49"/>
    </location>
</feature>
<evidence type="ECO:0000256" key="1">
    <source>
        <dbReference type="SAM" id="MobiDB-lite"/>
    </source>
</evidence>
<reference evidence="3 4" key="1">
    <citation type="submission" date="2020-05" db="EMBL/GenBank/DDBJ databases">
        <title>DNA-SIP metagenomic assembled genomes.</title>
        <authorList>
            <person name="Yu J."/>
        </authorList>
    </citation>
    <scope>NUCLEOTIDE SEQUENCE [LARGE SCALE GENOMIC DNA]</scope>
    <source>
        <strain evidence="3">Bin5.27</strain>
    </source>
</reference>
<name>A0A850CG30_9ACTN</name>
<protein>
    <submittedName>
        <fullName evidence="3">Uncharacterized protein</fullName>
    </submittedName>
</protein>
<evidence type="ECO:0000256" key="2">
    <source>
        <dbReference type="SAM" id="SignalP"/>
    </source>
</evidence>
<dbReference type="EMBL" id="JABFXE010000894">
    <property type="protein sequence ID" value="NUQ91025.1"/>
    <property type="molecule type" value="Genomic_DNA"/>
</dbReference>
<organism evidence="3 4">
    <name type="scientific">Glycomyces artemisiae</name>
    <dbReference type="NCBI Taxonomy" id="1076443"/>
    <lineage>
        <taxon>Bacteria</taxon>
        <taxon>Bacillati</taxon>
        <taxon>Actinomycetota</taxon>
        <taxon>Actinomycetes</taxon>
        <taxon>Glycomycetales</taxon>
        <taxon>Glycomycetaceae</taxon>
        <taxon>Glycomyces</taxon>
    </lineage>
</organism>
<dbReference type="AlphaFoldDB" id="A0A850CG30"/>
<comment type="caution">
    <text evidence="3">The sequence shown here is derived from an EMBL/GenBank/DDBJ whole genome shotgun (WGS) entry which is preliminary data.</text>
</comment>
<keyword evidence="2" id="KW-0732">Signal</keyword>
<feature type="signal peptide" evidence="2">
    <location>
        <begin position="1"/>
        <end position="31"/>
    </location>
</feature>
<evidence type="ECO:0000313" key="4">
    <source>
        <dbReference type="Proteomes" id="UP000574690"/>
    </source>
</evidence>
<proteinExistence type="predicted"/>
<feature type="chain" id="PRO_5033023411" evidence="2">
    <location>
        <begin position="32"/>
        <end position="49"/>
    </location>
</feature>
<gene>
    <name evidence="3" type="ORF">HOQ43_21490</name>
</gene>
<accession>A0A850CG30</accession>
<feature type="region of interest" description="Disordered" evidence="1">
    <location>
        <begin position="25"/>
        <end position="49"/>
    </location>
</feature>
<evidence type="ECO:0000313" key="3">
    <source>
        <dbReference type="EMBL" id="NUQ91025.1"/>
    </source>
</evidence>